<gene>
    <name evidence="2" type="ORF">GA842_07770</name>
</gene>
<dbReference type="Proteomes" id="UP001275867">
    <property type="component" value="Unassembled WGS sequence"/>
</dbReference>
<accession>A0AAP5TER8</accession>
<feature type="transmembrane region" description="Helical" evidence="1">
    <location>
        <begin position="278"/>
        <end position="302"/>
    </location>
</feature>
<evidence type="ECO:0000256" key="1">
    <source>
        <dbReference type="SAM" id="Phobius"/>
    </source>
</evidence>
<dbReference type="EMBL" id="WERX01000024">
    <property type="protein sequence ID" value="MDV7694764.1"/>
    <property type="molecule type" value="Genomic_DNA"/>
</dbReference>
<evidence type="ECO:0000313" key="2">
    <source>
        <dbReference type="EMBL" id="MDV7694764.1"/>
    </source>
</evidence>
<sequence length="661" mass="74506">MNRIRRITIWMVSIICLLVLFTFVQSTAPTYIESSRTAYEINGMQGGVDSKKFNSAITSYTNKHHVSAIKVFNVQTVNDTGNTQTKMYVYGKARVPKESLASKQEMQTSDIRYPLYFVGHVSQSSIQRMFKRNGIQYAQINESWNWNISNFLNTTQISSILILVFLVMGIVIILANLHNLKKANVRNLLGMSSFDDAFDTFVDDQGCFLSSYLLGIVVLIIYMWISKLTNCYRIMAYFALLLYLGVILVTGVAAILRGHSHSERTIIGAIKGNVKNRLAFYINMIIKIVVEIFACMTFVTLLGTLKQNHQLSDQLSVWMHGKTYYTINISPINTTKKEDIFLEHGSTTLFHYLANHGGMLAAYQGWGTDKTDVMSSTNGHVLTVNPNYLKMNSVFASNGKRVKISNKTSTTYILIPEAQYANRKQILREYRSELWLNSAENKTGKKLLIKPIKIKNAQHLFTYSADALDMGYYNGYVKSAVVLVLTNESLGGISKKNTDANSIWSSYLSTEAFLSPSVAVMRKGIQKSGMSRYIGGIVNTKSYAMKQLALVRRKLAISIMVLVIILAIIVLENISFNSIYFSNNRKKIAIKRLLGSHFIGIFGKFIVLNFALSFFEAFVVWAVTHNMMVMILLLVLSNVSELLILGIQNRYLNINKAIKGE</sequence>
<dbReference type="AlphaFoldDB" id="A0AAP5TER8"/>
<feature type="transmembrane region" description="Helical" evidence="1">
    <location>
        <begin position="627"/>
        <end position="647"/>
    </location>
</feature>
<protein>
    <submittedName>
        <fullName evidence="2">DUF1430 domain-containing protein</fullName>
    </submittedName>
</protein>
<keyword evidence="1" id="KW-0472">Membrane</keyword>
<dbReference type="RefSeq" id="WP_317763298.1">
    <property type="nucleotide sequence ID" value="NZ_WERX01000024.1"/>
</dbReference>
<feature type="transmembrane region" description="Helical" evidence="1">
    <location>
        <begin position="593"/>
        <end position="615"/>
    </location>
</feature>
<proteinExistence type="predicted"/>
<reference evidence="2" key="1">
    <citation type="submission" date="2019-10" db="EMBL/GenBank/DDBJ databases">
        <title>Malate fermentation in French cider.</title>
        <authorList>
            <person name="Cousin F.J."/>
            <person name="Medina Fernandez S."/>
            <person name="Misery B."/>
            <person name="Laplace J.-M."/>
            <person name="Cretenet M."/>
        </authorList>
    </citation>
    <scope>NUCLEOTIDE SEQUENCE</scope>
    <source>
        <strain evidence="2">UCMA15901</strain>
    </source>
</reference>
<name>A0AAP5TER8_9LACO</name>
<feature type="transmembrane region" description="Helical" evidence="1">
    <location>
        <begin position="237"/>
        <end position="257"/>
    </location>
</feature>
<feature type="transmembrane region" description="Helical" evidence="1">
    <location>
        <begin position="555"/>
        <end position="581"/>
    </location>
</feature>
<evidence type="ECO:0000313" key="3">
    <source>
        <dbReference type="Proteomes" id="UP001275867"/>
    </source>
</evidence>
<feature type="transmembrane region" description="Helical" evidence="1">
    <location>
        <begin position="207"/>
        <end position="225"/>
    </location>
</feature>
<feature type="transmembrane region" description="Helical" evidence="1">
    <location>
        <begin position="157"/>
        <end position="177"/>
    </location>
</feature>
<keyword evidence="1" id="KW-0812">Transmembrane</keyword>
<organism evidence="2 3">
    <name type="scientific">Pediococcus parvulus</name>
    <dbReference type="NCBI Taxonomy" id="54062"/>
    <lineage>
        <taxon>Bacteria</taxon>
        <taxon>Bacillati</taxon>
        <taxon>Bacillota</taxon>
        <taxon>Bacilli</taxon>
        <taxon>Lactobacillales</taxon>
        <taxon>Lactobacillaceae</taxon>
        <taxon>Pediococcus</taxon>
    </lineage>
</organism>
<comment type="caution">
    <text evidence="2">The sequence shown here is derived from an EMBL/GenBank/DDBJ whole genome shotgun (WGS) entry which is preliminary data.</text>
</comment>
<keyword evidence="1" id="KW-1133">Transmembrane helix</keyword>